<evidence type="ECO:0000256" key="7">
    <source>
        <dbReference type="SAM" id="Phobius"/>
    </source>
</evidence>
<keyword evidence="3" id="KW-1003">Cell membrane</keyword>
<feature type="transmembrane region" description="Helical" evidence="7">
    <location>
        <begin position="56"/>
        <end position="76"/>
    </location>
</feature>
<dbReference type="GO" id="GO:0022857">
    <property type="term" value="F:transmembrane transporter activity"/>
    <property type="evidence" value="ECO:0007669"/>
    <property type="project" value="InterPro"/>
</dbReference>
<evidence type="ECO:0000256" key="3">
    <source>
        <dbReference type="ARBA" id="ARBA00022475"/>
    </source>
</evidence>
<organism evidence="9">
    <name type="scientific">uncultured bacterium BLR2</name>
    <dbReference type="NCBI Taxonomy" id="506520"/>
    <lineage>
        <taxon>Bacteria</taxon>
        <taxon>environmental samples</taxon>
    </lineage>
</organism>
<dbReference type="PANTHER" id="PTHR23513">
    <property type="entry name" value="INTEGRAL MEMBRANE EFFLUX PROTEIN-RELATED"/>
    <property type="match status" value="1"/>
</dbReference>
<feature type="transmembrane region" description="Helical" evidence="7">
    <location>
        <begin position="88"/>
        <end position="110"/>
    </location>
</feature>
<gene>
    <name evidence="9" type="ORF">AKSOIL_0057</name>
</gene>
<keyword evidence="6 7" id="KW-0472">Membrane</keyword>
<feature type="transmembrane region" description="Helical" evidence="7">
    <location>
        <begin position="321"/>
        <end position="343"/>
    </location>
</feature>
<feature type="transmembrane region" description="Helical" evidence="7">
    <location>
        <begin position="180"/>
        <end position="200"/>
    </location>
</feature>
<feature type="transmembrane region" description="Helical" evidence="7">
    <location>
        <begin position="383"/>
        <end position="401"/>
    </location>
</feature>
<name>C0IN55_9BACT</name>
<protein>
    <recommendedName>
        <fullName evidence="8">Major facilitator superfamily (MFS) profile domain-containing protein</fullName>
    </recommendedName>
</protein>
<evidence type="ECO:0000256" key="5">
    <source>
        <dbReference type="ARBA" id="ARBA00022989"/>
    </source>
</evidence>
<keyword evidence="2" id="KW-0813">Transport</keyword>
<dbReference type="AlphaFoldDB" id="C0IN55"/>
<dbReference type="InterPro" id="IPR020846">
    <property type="entry name" value="MFS_dom"/>
</dbReference>
<dbReference type="CDD" id="cd06173">
    <property type="entry name" value="MFS_MefA_like"/>
    <property type="match status" value="1"/>
</dbReference>
<evidence type="ECO:0000259" key="8">
    <source>
        <dbReference type="PROSITE" id="PS50850"/>
    </source>
</evidence>
<feature type="transmembrane region" description="Helical" evidence="7">
    <location>
        <begin position="116"/>
        <end position="139"/>
    </location>
</feature>
<evidence type="ECO:0000256" key="2">
    <source>
        <dbReference type="ARBA" id="ARBA00022448"/>
    </source>
</evidence>
<feature type="domain" description="Major facilitator superfamily (MFS) profile" evidence="8">
    <location>
        <begin position="22"/>
        <end position="408"/>
    </location>
</feature>
<dbReference type="Gene3D" id="1.20.1250.20">
    <property type="entry name" value="MFS general substrate transporter like domains"/>
    <property type="match status" value="1"/>
</dbReference>
<dbReference type="SUPFAM" id="SSF103473">
    <property type="entry name" value="MFS general substrate transporter"/>
    <property type="match status" value="1"/>
</dbReference>
<sequence>MTQPAQGGGAAGGAWAPLRHAEFALLWFAALISNTGSWMHDLAAGWFMTTLDPTPYMVALVQAANTLPVCLLAIPAGTLADRMDKRRLLLLVQVVMLVLAGLLGALVLAGRAGETTLLLATLGIGSCVAVMSPTWQSIIPGLVPKPDLQQAVALHAVGMNISRAIGPAIAGLVIATVGIAWPFLINAASFLAVILALWWWKPRTSAPVVHADSYLSALRIAFTQTRTNQALRHTLWRSVLFFLFGSCYWALLPLVAREQLQGGPKLFGVLVGCIGAGAVMAALGLPSVRARWGLDRLLNVGTLATAAALAGYALLRLPVLGMLTSLLAGAAWLASLSTLNVAAQLAVPDALRARGMALFTAVLYGSLALGSLFWGQVATHLDLTSALLIAAGGLLLALTIARRLPLRA</sequence>
<feature type="transmembrane region" description="Helical" evidence="7">
    <location>
        <begin position="355"/>
        <end position="377"/>
    </location>
</feature>
<keyword evidence="4 7" id="KW-0812">Transmembrane</keyword>
<evidence type="ECO:0000256" key="6">
    <source>
        <dbReference type="ARBA" id="ARBA00023136"/>
    </source>
</evidence>
<keyword evidence="5 7" id="KW-1133">Transmembrane helix</keyword>
<dbReference type="InterPro" id="IPR036259">
    <property type="entry name" value="MFS_trans_sf"/>
</dbReference>
<evidence type="ECO:0000256" key="4">
    <source>
        <dbReference type="ARBA" id="ARBA00022692"/>
    </source>
</evidence>
<reference evidence="9" key="1">
    <citation type="journal article" date="2009" name="ISME J.">
        <title>Functional metagenomics reveals diverse beta-lactamases in a remote Alaskan soil.</title>
        <authorList>
            <person name="Allen H.K."/>
            <person name="Moe L.A."/>
            <person name="Rodbumrer J."/>
            <person name="Gaarder A."/>
            <person name="Handelsman J."/>
        </authorList>
    </citation>
    <scope>NUCLEOTIDE SEQUENCE</scope>
</reference>
<accession>C0IN55</accession>
<feature type="transmembrane region" description="Helical" evidence="7">
    <location>
        <begin position="266"/>
        <end position="285"/>
    </location>
</feature>
<dbReference type="PANTHER" id="PTHR23513:SF11">
    <property type="entry name" value="STAPHYLOFERRIN A TRANSPORTER"/>
    <property type="match status" value="1"/>
</dbReference>
<dbReference type="InterPro" id="IPR010290">
    <property type="entry name" value="TM_effector"/>
</dbReference>
<comment type="subcellular location">
    <subcellularLocation>
        <location evidence="1">Cell membrane</location>
        <topology evidence="1">Multi-pass membrane protein</topology>
    </subcellularLocation>
</comment>
<proteinExistence type="predicted"/>
<evidence type="ECO:0000313" key="9">
    <source>
        <dbReference type="EMBL" id="ACN58741.1"/>
    </source>
</evidence>
<feature type="transmembrane region" description="Helical" evidence="7">
    <location>
        <begin position="235"/>
        <end position="254"/>
    </location>
</feature>
<dbReference type="Pfam" id="PF05977">
    <property type="entry name" value="MFS_3"/>
    <property type="match status" value="1"/>
</dbReference>
<evidence type="ECO:0000256" key="1">
    <source>
        <dbReference type="ARBA" id="ARBA00004651"/>
    </source>
</evidence>
<feature type="transmembrane region" description="Helical" evidence="7">
    <location>
        <begin position="297"/>
        <end position="315"/>
    </location>
</feature>
<dbReference type="PROSITE" id="PS50850">
    <property type="entry name" value="MFS"/>
    <property type="match status" value="1"/>
</dbReference>
<dbReference type="GO" id="GO:0005886">
    <property type="term" value="C:plasma membrane"/>
    <property type="evidence" value="ECO:0007669"/>
    <property type="project" value="UniProtKB-SubCell"/>
</dbReference>
<dbReference type="EMBL" id="EU408347">
    <property type="protein sequence ID" value="ACN58741.1"/>
    <property type="molecule type" value="Genomic_DNA"/>
</dbReference>